<reference evidence="1 2" key="1">
    <citation type="submission" date="2020-02" db="EMBL/GenBank/DDBJ databases">
        <title>Whole-genome analyses of novel actinobacteria.</title>
        <authorList>
            <person name="Sahin N."/>
            <person name="Tatar D."/>
        </authorList>
    </citation>
    <scope>NUCLEOTIDE SEQUENCE [LARGE SCALE GENOMIC DNA]</scope>
    <source>
        <strain evidence="1 2">SB3404</strain>
    </source>
</reference>
<evidence type="ECO:0000313" key="2">
    <source>
        <dbReference type="Proteomes" id="UP000477722"/>
    </source>
</evidence>
<keyword evidence="2" id="KW-1185">Reference proteome</keyword>
<name>A0A6G4WVB2_9ACTN</name>
<protein>
    <submittedName>
        <fullName evidence="1">Uncharacterized protein</fullName>
    </submittedName>
</protein>
<organism evidence="1 2">
    <name type="scientific">Streptomyces boncukensis</name>
    <dbReference type="NCBI Taxonomy" id="2711219"/>
    <lineage>
        <taxon>Bacteria</taxon>
        <taxon>Bacillati</taxon>
        <taxon>Actinomycetota</taxon>
        <taxon>Actinomycetes</taxon>
        <taxon>Kitasatosporales</taxon>
        <taxon>Streptomycetaceae</taxon>
        <taxon>Streptomyces</taxon>
    </lineage>
</organism>
<comment type="caution">
    <text evidence="1">The sequence shown here is derived from an EMBL/GenBank/DDBJ whole genome shotgun (WGS) entry which is preliminary data.</text>
</comment>
<dbReference type="Proteomes" id="UP000477722">
    <property type="component" value="Unassembled WGS sequence"/>
</dbReference>
<dbReference type="AlphaFoldDB" id="A0A6G4WVB2"/>
<proteinExistence type="predicted"/>
<dbReference type="RefSeq" id="WP_165298860.1">
    <property type="nucleotide sequence ID" value="NZ_JAAKZZ010000100.1"/>
</dbReference>
<sequence>MMLLVEERDLLGLPPADRAQLEIAEVDVQMHALYGRDEAAWLPAQVAAYLAAVAAVLTDYTEGGRRA</sequence>
<dbReference type="EMBL" id="JAAKZZ010000100">
    <property type="protein sequence ID" value="NGO69165.1"/>
    <property type="molecule type" value="Genomic_DNA"/>
</dbReference>
<gene>
    <name evidence="1" type="ORF">G5C65_12520</name>
</gene>
<evidence type="ECO:0000313" key="1">
    <source>
        <dbReference type="EMBL" id="NGO69165.1"/>
    </source>
</evidence>
<accession>A0A6G4WVB2</accession>